<feature type="domain" description="EGF-like" evidence="6 7">
    <location>
        <begin position="154"/>
        <end position="165"/>
    </location>
</feature>
<keyword evidence="4" id="KW-1015">Disulfide bond</keyword>
<evidence type="ECO:0000313" key="9">
    <source>
        <dbReference type="Proteomes" id="UP000507470"/>
    </source>
</evidence>
<dbReference type="PROSITE" id="PS00022">
    <property type="entry name" value="EGF_1"/>
    <property type="match status" value="1"/>
</dbReference>
<dbReference type="InterPro" id="IPR042635">
    <property type="entry name" value="MEGF10/SREC1/2-like"/>
</dbReference>
<evidence type="ECO:0000256" key="5">
    <source>
        <dbReference type="SAM" id="Phobius"/>
    </source>
</evidence>
<dbReference type="OrthoDB" id="10252017at2759"/>
<dbReference type="FunFam" id="2.170.300.10:FF:000041">
    <property type="entry name" value="Tyrosine protein kinase receptor tie-1, putative"/>
    <property type="match status" value="1"/>
</dbReference>
<protein>
    <submittedName>
        <fullName evidence="8">MEGF10_11</fullName>
    </submittedName>
</protein>
<keyword evidence="2" id="KW-0732">Signal</keyword>
<keyword evidence="9" id="KW-1185">Reference proteome</keyword>
<evidence type="ECO:0000259" key="7">
    <source>
        <dbReference type="PROSITE" id="PS01186"/>
    </source>
</evidence>
<keyword evidence="5" id="KW-1133">Transmembrane helix</keyword>
<keyword evidence="5" id="KW-0812">Transmembrane</keyword>
<evidence type="ECO:0000256" key="4">
    <source>
        <dbReference type="ARBA" id="ARBA00023157"/>
    </source>
</evidence>
<sequence>MYIDLFFIFAYVDRVITLKIGDPNVCPKTVKSSNLSVTQKEFDIECCPDYIYQNRTCEDGYYIAKCVSAACPPGKFGQDCSVPCLDNYYGVQCKKMCNCTGNTKCDPIHGCVCYDGFTGKHCLKVCPTGRYGVNCNEECFCAHDAKCDPVTGVCLCPAGWFGDHCTKEYLVECPFGKFGKDCNGTCDCSNDLTCDVINGKCIEKEDPNSDGDINESKGTVMIYIMMSAAVIGLVCVVTMALKAKEALCRKVLKPKKNTTKPKIKRRKAQRRSSTYRDNAQTGSFIIETEVSVLQLPFEEEDLYCEIEDINVTEPGRY</sequence>
<keyword evidence="3" id="KW-0677">Repeat</keyword>
<evidence type="ECO:0000256" key="1">
    <source>
        <dbReference type="ARBA" id="ARBA00022536"/>
    </source>
</evidence>
<organism evidence="8 9">
    <name type="scientific">Mytilus coruscus</name>
    <name type="common">Sea mussel</name>
    <dbReference type="NCBI Taxonomy" id="42192"/>
    <lineage>
        <taxon>Eukaryota</taxon>
        <taxon>Metazoa</taxon>
        <taxon>Spiralia</taxon>
        <taxon>Lophotrochozoa</taxon>
        <taxon>Mollusca</taxon>
        <taxon>Bivalvia</taxon>
        <taxon>Autobranchia</taxon>
        <taxon>Pteriomorphia</taxon>
        <taxon>Mytilida</taxon>
        <taxon>Mytiloidea</taxon>
        <taxon>Mytilidae</taxon>
        <taxon>Mytilinae</taxon>
        <taxon>Mytilus</taxon>
    </lineage>
</organism>
<dbReference type="Proteomes" id="UP000507470">
    <property type="component" value="Unassembled WGS sequence"/>
</dbReference>
<keyword evidence="5" id="KW-0472">Membrane</keyword>
<feature type="transmembrane region" description="Helical" evidence="5">
    <location>
        <begin position="220"/>
        <end position="241"/>
    </location>
</feature>
<name>A0A6J8CPW1_MYTCO</name>
<dbReference type="AlphaFoldDB" id="A0A6J8CPW1"/>
<keyword evidence="1" id="KW-0245">EGF-like domain</keyword>
<accession>A0A6J8CPW1</accession>
<dbReference type="PANTHER" id="PTHR24043">
    <property type="entry name" value="SCAVENGER RECEPTOR CLASS F"/>
    <property type="match status" value="1"/>
</dbReference>
<evidence type="ECO:0000256" key="3">
    <source>
        <dbReference type="ARBA" id="ARBA00022737"/>
    </source>
</evidence>
<proteinExistence type="predicted"/>
<evidence type="ECO:0000256" key="2">
    <source>
        <dbReference type="ARBA" id="ARBA00022729"/>
    </source>
</evidence>
<dbReference type="Gene3D" id="2.170.300.10">
    <property type="entry name" value="Tie2 ligand-binding domain superfamily"/>
    <property type="match status" value="1"/>
</dbReference>
<evidence type="ECO:0000259" key="6">
    <source>
        <dbReference type="PROSITE" id="PS00022"/>
    </source>
</evidence>
<dbReference type="PROSITE" id="PS01186">
    <property type="entry name" value="EGF_2"/>
    <property type="match status" value="1"/>
</dbReference>
<dbReference type="PANTHER" id="PTHR24043:SF8">
    <property type="entry name" value="EGF-LIKE DOMAIN-CONTAINING PROTEIN"/>
    <property type="match status" value="1"/>
</dbReference>
<dbReference type="InterPro" id="IPR000742">
    <property type="entry name" value="EGF"/>
</dbReference>
<gene>
    <name evidence="8" type="ORF">MCOR_31430</name>
</gene>
<dbReference type="EMBL" id="CACVKT020005663">
    <property type="protein sequence ID" value="CAC5396930.1"/>
    <property type="molecule type" value="Genomic_DNA"/>
</dbReference>
<evidence type="ECO:0000313" key="8">
    <source>
        <dbReference type="EMBL" id="CAC5396930.1"/>
    </source>
</evidence>
<dbReference type="GO" id="GO:0005044">
    <property type="term" value="F:scavenger receptor activity"/>
    <property type="evidence" value="ECO:0007669"/>
    <property type="project" value="InterPro"/>
</dbReference>
<reference evidence="8 9" key="1">
    <citation type="submission" date="2020-06" db="EMBL/GenBank/DDBJ databases">
        <authorList>
            <person name="Li R."/>
            <person name="Bekaert M."/>
        </authorList>
    </citation>
    <scope>NUCLEOTIDE SEQUENCE [LARGE SCALE GENOMIC DNA]</scope>
    <source>
        <strain evidence="9">wild</strain>
    </source>
</reference>